<dbReference type="Pfam" id="PF07686">
    <property type="entry name" value="V-set"/>
    <property type="match status" value="1"/>
</dbReference>
<keyword evidence="7" id="KW-1133">Transmembrane helix</keyword>
<keyword evidence="2 8" id="KW-0732">Signal</keyword>
<dbReference type="FunFam" id="2.60.40.10:FF:000142">
    <property type="entry name" value="V-set domain-containing T-cell activation inhibitor 1"/>
    <property type="match status" value="1"/>
</dbReference>
<dbReference type="GO" id="GO:0001817">
    <property type="term" value="P:regulation of cytokine production"/>
    <property type="evidence" value="ECO:0007669"/>
    <property type="project" value="TreeGrafter"/>
</dbReference>
<evidence type="ECO:0000313" key="10">
    <source>
        <dbReference type="EMBL" id="KAK2863452.1"/>
    </source>
</evidence>
<dbReference type="EMBL" id="JAUPFM010000001">
    <property type="protein sequence ID" value="KAK2863452.1"/>
    <property type="molecule type" value="Genomic_DNA"/>
</dbReference>
<keyword evidence="3 7" id="KW-0472">Membrane</keyword>
<dbReference type="SMART" id="SM00409">
    <property type="entry name" value="IG"/>
    <property type="match status" value="1"/>
</dbReference>
<keyword evidence="6" id="KW-0393">Immunoglobulin domain</keyword>
<evidence type="ECO:0000256" key="8">
    <source>
        <dbReference type="SAM" id="SignalP"/>
    </source>
</evidence>
<dbReference type="PROSITE" id="PS50835">
    <property type="entry name" value="IG_LIKE"/>
    <property type="match status" value="1"/>
</dbReference>
<accession>A0AA88NNN3</accession>
<evidence type="ECO:0000313" key="11">
    <source>
        <dbReference type="Proteomes" id="UP001187415"/>
    </source>
</evidence>
<evidence type="ECO:0000256" key="3">
    <source>
        <dbReference type="ARBA" id="ARBA00023136"/>
    </source>
</evidence>
<dbReference type="Gene3D" id="2.60.40.10">
    <property type="entry name" value="Immunoglobulins"/>
    <property type="match status" value="1"/>
</dbReference>
<feature type="chain" id="PRO_5041743265" description="Ig-like domain-containing protein" evidence="8">
    <location>
        <begin position="25"/>
        <end position="206"/>
    </location>
</feature>
<evidence type="ECO:0000256" key="6">
    <source>
        <dbReference type="ARBA" id="ARBA00023319"/>
    </source>
</evidence>
<feature type="signal peptide" evidence="8">
    <location>
        <begin position="1"/>
        <end position="24"/>
    </location>
</feature>
<dbReference type="InterPro" id="IPR007110">
    <property type="entry name" value="Ig-like_dom"/>
</dbReference>
<dbReference type="GO" id="GO:1903037">
    <property type="term" value="P:regulation of leukocyte cell-cell adhesion"/>
    <property type="evidence" value="ECO:0007669"/>
    <property type="project" value="UniProtKB-ARBA"/>
</dbReference>
<reference evidence="10" key="1">
    <citation type="submission" date="2023-07" db="EMBL/GenBank/DDBJ databases">
        <title>Chromosome-level Genome Assembly of Striped Snakehead (Channa striata).</title>
        <authorList>
            <person name="Liu H."/>
        </authorList>
    </citation>
    <scope>NUCLEOTIDE SEQUENCE</scope>
    <source>
        <strain evidence="10">Gz</strain>
        <tissue evidence="10">Muscle</tissue>
    </source>
</reference>
<evidence type="ECO:0000259" key="9">
    <source>
        <dbReference type="PROSITE" id="PS50835"/>
    </source>
</evidence>
<sequence length="206" mass="23040">MFFSRKKKLCLCLFIFAGVVACAGQLNITAHPGENITLPCQASISKPFIAVEWTRPDLTQYVFFFRGQHIVKNFQHPSFVDRVDLLDRQMKDGNLSLILRNVTSSDHGTYECRVKEKEDRDPSRGIIQSEPINVVRLTVTGLDLTHDGINKDEGGFRGRLAAGLTSAVVLLLLLAVVGFVIYRKRTGTTEPNSYRPPAEQDDDKGM</sequence>
<keyword evidence="4" id="KW-1015">Disulfide bond</keyword>
<dbReference type="GO" id="GO:0009897">
    <property type="term" value="C:external side of plasma membrane"/>
    <property type="evidence" value="ECO:0007669"/>
    <property type="project" value="TreeGrafter"/>
</dbReference>
<dbReference type="AlphaFoldDB" id="A0AA88NNN3"/>
<dbReference type="GO" id="GO:0005102">
    <property type="term" value="F:signaling receptor binding"/>
    <property type="evidence" value="ECO:0007669"/>
    <property type="project" value="TreeGrafter"/>
</dbReference>
<dbReference type="PROSITE" id="PS51257">
    <property type="entry name" value="PROKAR_LIPOPROTEIN"/>
    <property type="match status" value="1"/>
</dbReference>
<dbReference type="GO" id="GO:0050852">
    <property type="term" value="P:T cell receptor signaling pathway"/>
    <property type="evidence" value="ECO:0007669"/>
    <property type="project" value="TreeGrafter"/>
</dbReference>
<name>A0AA88NNN3_CHASR</name>
<feature type="domain" description="Ig-like" evidence="9">
    <location>
        <begin position="33"/>
        <end position="133"/>
    </location>
</feature>
<dbReference type="GO" id="GO:0050863">
    <property type="term" value="P:regulation of T cell activation"/>
    <property type="evidence" value="ECO:0007669"/>
    <property type="project" value="UniProtKB-ARBA"/>
</dbReference>
<dbReference type="PANTHER" id="PTHR24100:SF151">
    <property type="entry name" value="ICOS LIGAND"/>
    <property type="match status" value="1"/>
</dbReference>
<dbReference type="InterPro" id="IPR003598">
    <property type="entry name" value="Ig_sub2"/>
</dbReference>
<dbReference type="InterPro" id="IPR013106">
    <property type="entry name" value="Ig_V-set"/>
</dbReference>
<dbReference type="SMART" id="SM00408">
    <property type="entry name" value="IGc2"/>
    <property type="match status" value="1"/>
</dbReference>
<dbReference type="InterPro" id="IPR050504">
    <property type="entry name" value="IgSF_BTN/MOG"/>
</dbReference>
<keyword evidence="7" id="KW-0812">Transmembrane</keyword>
<dbReference type="SMART" id="SM00406">
    <property type="entry name" value="IGv"/>
    <property type="match status" value="1"/>
</dbReference>
<evidence type="ECO:0000256" key="7">
    <source>
        <dbReference type="SAM" id="Phobius"/>
    </source>
</evidence>
<gene>
    <name evidence="10" type="ORF">Q5P01_002985</name>
</gene>
<protein>
    <recommendedName>
        <fullName evidence="9">Ig-like domain-containing protein</fullName>
    </recommendedName>
</protein>
<evidence type="ECO:0000256" key="5">
    <source>
        <dbReference type="ARBA" id="ARBA00023180"/>
    </source>
</evidence>
<organism evidence="10 11">
    <name type="scientific">Channa striata</name>
    <name type="common">Snakehead murrel</name>
    <name type="synonym">Ophicephalus striatus</name>
    <dbReference type="NCBI Taxonomy" id="64152"/>
    <lineage>
        <taxon>Eukaryota</taxon>
        <taxon>Metazoa</taxon>
        <taxon>Chordata</taxon>
        <taxon>Craniata</taxon>
        <taxon>Vertebrata</taxon>
        <taxon>Euteleostomi</taxon>
        <taxon>Actinopterygii</taxon>
        <taxon>Neopterygii</taxon>
        <taxon>Teleostei</taxon>
        <taxon>Neoteleostei</taxon>
        <taxon>Acanthomorphata</taxon>
        <taxon>Anabantaria</taxon>
        <taxon>Anabantiformes</taxon>
        <taxon>Channoidei</taxon>
        <taxon>Channidae</taxon>
        <taxon>Channa</taxon>
    </lineage>
</organism>
<evidence type="ECO:0000256" key="2">
    <source>
        <dbReference type="ARBA" id="ARBA00022729"/>
    </source>
</evidence>
<dbReference type="InterPro" id="IPR003599">
    <property type="entry name" value="Ig_sub"/>
</dbReference>
<dbReference type="Proteomes" id="UP001187415">
    <property type="component" value="Unassembled WGS sequence"/>
</dbReference>
<comment type="subcellular location">
    <subcellularLocation>
        <location evidence="1">Membrane</location>
    </subcellularLocation>
</comment>
<evidence type="ECO:0000256" key="1">
    <source>
        <dbReference type="ARBA" id="ARBA00004370"/>
    </source>
</evidence>
<proteinExistence type="predicted"/>
<feature type="transmembrane region" description="Helical" evidence="7">
    <location>
        <begin position="160"/>
        <end position="182"/>
    </location>
</feature>
<evidence type="ECO:0000256" key="4">
    <source>
        <dbReference type="ARBA" id="ARBA00023157"/>
    </source>
</evidence>
<keyword evidence="11" id="KW-1185">Reference proteome</keyword>
<dbReference type="SUPFAM" id="SSF48726">
    <property type="entry name" value="Immunoglobulin"/>
    <property type="match status" value="1"/>
</dbReference>
<dbReference type="InterPro" id="IPR036179">
    <property type="entry name" value="Ig-like_dom_sf"/>
</dbReference>
<keyword evidence="5" id="KW-0325">Glycoprotein</keyword>
<dbReference type="InterPro" id="IPR013783">
    <property type="entry name" value="Ig-like_fold"/>
</dbReference>
<dbReference type="PANTHER" id="PTHR24100">
    <property type="entry name" value="BUTYROPHILIN"/>
    <property type="match status" value="1"/>
</dbReference>
<comment type="caution">
    <text evidence="10">The sequence shown here is derived from an EMBL/GenBank/DDBJ whole genome shotgun (WGS) entry which is preliminary data.</text>
</comment>